<dbReference type="AlphaFoldDB" id="A0AAN7ZR12"/>
<dbReference type="Proteomes" id="UP001310594">
    <property type="component" value="Unassembled WGS sequence"/>
</dbReference>
<dbReference type="EMBL" id="JAVRQU010000020">
    <property type="protein sequence ID" value="KAK5691859.1"/>
    <property type="molecule type" value="Genomic_DNA"/>
</dbReference>
<feature type="compositionally biased region" description="Low complexity" evidence="1">
    <location>
        <begin position="56"/>
        <end position="65"/>
    </location>
</feature>
<organism evidence="2 3">
    <name type="scientific">Elasticomyces elasticus</name>
    <dbReference type="NCBI Taxonomy" id="574655"/>
    <lineage>
        <taxon>Eukaryota</taxon>
        <taxon>Fungi</taxon>
        <taxon>Dikarya</taxon>
        <taxon>Ascomycota</taxon>
        <taxon>Pezizomycotina</taxon>
        <taxon>Dothideomycetes</taxon>
        <taxon>Dothideomycetidae</taxon>
        <taxon>Mycosphaerellales</taxon>
        <taxon>Teratosphaeriaceae</taxon>
        <taxon>Elasticomyces</taxon>
    </lineage>
</organism>
<accession>A0AAN7ZR12</accession>
<comment type="caution">
    <text evidence="2">The sequence shown here is derived from an EMBL/GenBank/DDBJ whole genome shotgun (WGS) entry which is preliminary data.</text>
</comment>
<evidence type="ECO:0000313" key="2">
    <source>
        <dbReference type="EMBL" id="KAK5691859.1"/>
    </source>
</evidence>
<name>A0AAN7ZR12_9PEZI</name>
<sequence length="503" mass="55259">MPGLPDEQIQPERASSTASDGHEVPTSNVPTTTIAAHSPYSRTSNAAPSPYLADNTPTVKTSSTSVSSPSVIADLISQDIYLCTTIDLIAASEGSATPSLVYFRESVESPFVTPYDAVNWKLFKDRVIEAAAHTLSLASATLAVQELHRARRNCLPQSKALSMYNNACEDFGVMMGSAGVNPDVVLMTAFMLSLFEVLVPQHVSQRPLGQSHGPLISMLEAWAYSDNSYTALSLRIGSWLLISHAAARRSGNPGLLAPALQDVLAHACSSHIEVPSLIAGSNVPLADHVITTLSNALFMFYFRLELLSTRVADLSHYHRGRTTGCDQEEVSMLMSALQQQIEALWVDRPTLMRYPAGDMRTQIASDAAEPLVLMVALCRLTYLTELVEIGRNLSDTQCASTEARTHMAEAREIISASDWYRGSSNVVEPACLRTLFLYAIESFDESDTNWAISKMREIKDPICYSEFFASFAEGLTEEQRAKGRRVTTKWWCWRAFGITPPYL</sequence>
<feature type="compositionally biased region" description="Polar residues" evidence="1">
    <location>
        <begin position="13"/>
        <end position="47"/>
    </location>
</feature>
<protein>
    <submittedName>
        <fullName evidence="2">Uncharacterized protein</fullName>
    </submittedName>
</protein>
<evidence type="ECO:0000256" key="1">
    <source>
        <dbReference type="SAM" id="MobiDB-lite"/>
    </source>
</evidence>
<reference evidence="2" key="1">
    <citation type="submission" date="2023-08" db="EMBL/GenBank/DDBJ databases">
        <title>Black Yeasts Isolated from many extreme environments.</title>
        <authorList>
            <person name="Coleine C."/>
            <person name="Stajich J.E."/>
            <person name="Selbmann L."/>
        </authorList>
    </citation>
    <scope>NUCLEOTIDE SEQUENCE</scope>
    <source>
        <strain evidence="2">CCFEE 5810</strain>
    </source>
</reference>
<gene>
    <name evidence="2" type="ORF">LTR97_011030</name>
</gene>
<evidence type="ECO:0000313" key="3">
    <source>
        <dbReference type="Proteomes" id="UP001310594"/>
    </source>
</evidence>
<feature type="region of interest" description="Disordered" evidence="1">
    <location>
        <begin position="1"/>
        <end position="65"/>
    </location>
</feature>
<proteinExistence type="predicted"/>